<evidence type="ECO:0000313" key="1">
    <source>
        <dbReference type="EMBL" id="MCI39879.1"/>
    </source>
</evidence>
<protein>
    <submittedName>
        <fullName evidence="1">Uncharacterized protein</fullName>
    </submittedName>
</protein>
<sequence>CNTGWEYACNGYVAVLAFLVPLMWCT</sequence>
<accession>A0A392RU31</accession>
<evidence type="ECO:0000313" key="2">
    <source>
        <dbReference type="Proteomes" id="UP000265520"/>
    </source>
</evidence>
<organism evidence="1 2">
    <name type="scientific">Trifolium medium</name>
    <dbReference type="NCBI Taxonomy" id="97028"/>
    <lineage>
        <taxon>Eukaryota</taxon>
        <taxon>Viridiplantae</taxon>
        <taxon>Streptophyta</taxon>
        <taxon>Embryophyta</taxon>
        <taxon>Tracheophyta</taxon>
        <taxon>Spermatophyta</taxon>
        <taxon>Magnoliopsida</taxon>
        <taxon>eudicotyledons</taxon>
        <taxon>Gunneridae</taxon>
        <taxon>Pentapetalae</taxon>
        <taxon>rosids</taxon>
        <taxon>fabids</taxon>
        <taxon>Fabales</taxon>
        <taxon>Fabaceae</taxon>
        <taxon>Papilionoideae</taxon>
        <taxon>50 kb inversion clade</taxon>
        <taxon>NPAAA clade</taxon>
        <taxon>Hologalegina</taxon>
        <taxon>IRL clade</taxon>
        <taxon>Trifolieae</taxon>
        <taxon>Trifolium</taxon>
    </lineage>
</organism>
<feature type="non-terminal residue" evidence="1">
    <location>
        <position position="1"/>
    </location>
</feature>
<name>A0A392RU31_9FABA</name>
<dbReference type="Proteomes" id="UP000265520">
    <property type="component" value="Unassembled WGS sequence"/>
</dbReference>
<keyword evidence="2" id="KW-1185">Reference proteome</keyword>
<dbReference type="AlphaFoldDB" id="A0A392RU31"/>
<comment type="caution">
    <text evidence="1">The sequence shown here is derived from an EMBL/GenBank/DDBJ whole genome shotgun (WGS) entry which is preliminary data.</text>
</comment>
<proteinExistence type="predicted"/>
<dbReference type="EMBL" id="LXQA010272942">
    <property type="protein sequence ID" value="MCI39879.1"/>
    <property type="molecule type" value="Genomic_DNA"/>
</dbReference>
<reference evidence="1 2" key="1">
    <citation type="journal article" date="2018" name="Front. Plant Sci.">
        <title>Red Clover (Trifolium pratense) and Zigzag Clover (T. medium) - A Picture of Genomic Similarities and Differences.</title>
        <authorList>
            <person name="Dluhosova J."/>
            <person name="Istvanek J."/>
            <person name="Nedelnik J."/>
            <person name="Repkova J."/>
        </authorList>
    </citation>
    <scope>NUCLEOTIDE SEQUENCE [LARGE SCALE GENOMIC DNA]</scope>
    <source>
        <strain evidence="2">cv. 10/8</strain>
        <tissue evidence="1">Leaf</tissue>
    </source>
</reference>